<evidence type="ECO:0000259" key="6">
    <source>
        <dbReference type="Pfam" id="PF07980"/>
    </source>
</evidence>
<protein>
    <submittedName>
        <fullName evidence="8">RagB/SusD family nutrient uptake outer membrane protein</fullName>
    </submittedName>
</protein>
<evidence type="ECO:0000256" key="5">
    <source>
        <dbReference type="ARBA" id="ARBA00023237"/>
    </source>
</evidence>
<sequence>MKLKAIYILLPLVLLTLGCKKFLNVTPINEAYEESVFKERSGFISSLASVYSDFSASSLYGKEMKFGFLETLTGSYIAPELGHRYYGSYNYHYEDTQVKTILSNVWGQYYISINQLNIILKNIARISTDPYQPLIKGESLGLRAFAHFELLKYFGPVISQDGVDALAIPYRDTLSYNAVKPLKVKDVIAHINSDLKEARALLENDPIRKGDRADNNGLGTILERYNSLLDRRGIRMNYYGIVALQSMVAQWMGDQELAGKYAKEVIDELAQTKSIRLAGNTDLNNSARNPDLRFAVENIFGLHVSSLRSAVLFNFPEVSDNRGNTDPLLFPNYTWLYSSLYNNPFHGTTNDFRLANWFSTDNTRWKLVKFHYNLEVDQSNQYAGIKEVKLISLYNLYLLAAESQVEKNPQAALSYVNAIRRARGIDRAIVYDSNMSSKTLYDLIFDEFRKENIAEGTLFAEYKRKFKDIDRYNKNVPASKEIFCLPIPNDELIYNPF</sequence>
<evidence type="ECO:0000256" key="4">
    <source>
        <dbReference type="ARBA" id="ARBA00023136"/>
    </source>
</evidence>
<evidence type="ECO:0000256" key="2">
    <source>
        <dbReference type="ARBA" id="ARBA00006275"/>
    </source>
</evidence>
<dbReference type="AlphaFoldDB" id="A0A6N8KSZ5"/>
<dbReference type="GO" id="GO:0009279">
    <property type="term" value="C:cell outer membrane"/>
    <property type="evidence" value="ECO:0007669"/>
    <property type="project" value="UniProtKB-SubCell"/>
</dbReference>
<evidence type="ECO:0000256" key="1">
    <source>
        <dbReference type="ARBA" id="ARBA00004442"/>
    </source>
</evidence>
<dbReference type="Pfam" id="PF14322">
    <property type="entry name" value="SusD-like_3"/>
    <property type="match status" value="1"/>
</dbReference>
<dbReference type="Gene3D" id="1.25.40.390">
    <property type="match status" value="1"/>
</dbReference>
<keyword evidence="3" id="KW-0732">Signal</keyword>
<feature type="domain" description="RagB/SusD" evidence="6">
    <location>
        <begin position="360"/>
        <end position="465"/>
    </location>
</feature>
<name>A0A6N8KSZ5_9SPHI</name>
<keyword evidence="9" id="KW-1185">Reference proteome</keyword>
<dbReference type="Proteomes" id="UP000435036">
    <property type="component" value="Unassembled WGS sequence"/>
</dbReference>
<evidence type="ECO:0000259" key="7">
    <source>
        <dbReference type="Pfam" id="PF14322"/>
    </source>
</evidence>
<organism evidence="8 9">
    <name type="scientific">Sphingobacterium humi</name>
    <dbReference type="NCBI Taxonomy" id="1796905"/>
    <lineage>
        <taxon>Bacteria</taxon>
        <taxon>Pseudomonadati</taxon>
        <taxon>Bacteroidota</taxon>
        <taxon>Sphingobacteriia</taxon>
        <taxon>Sphingobacteriales</taxon>
        <taxon>Sphingobacteriaceae</taxon>
        <taxon>Sphingobacterium</taxon>
    </lineage>
</organism>
<accession>A0A6N8KSZ5</accession>
<dbReference type="InterPro" id="IPR011990">
    <property type="entry name" value="TPR-like_helical_dom_sf"/>
</dbReference>
<keyword evidence="5" id="KW-0998">Cell outer membrane</keyword>
<dbReference type="RefSeq" id="WP_160367199.1">
    <property type="nucleotide sequence ID" value="NZ_WSQA01000001.1"/>
</dbReference>
<dbReference type="OrthoDB" id="1097962at2"/>
<dbReference type="InterPro" id="IPR033985">
    <property type="entry name" value="SusD-like_N"/>
</dbReference>
<dbReference type="InterPro" id="IPR012944">
    <property type="entry name" value="SusD_RagB_dom"/>
</dbReference>
<comment type="caution">
    <text evidence="8">The sequence shown here is derived from an EMBL/GenBank/DDBJ whole genome shotgun (WGS) entry which is preliminary data.</text>
</comment>
<dbReference type="SUPFAM" id="SSF48452">
    <property type="entry name" value="TPR-like"/>
    <property type="match status" value="1"/>
</dbReference>
<dbReference type="Pfam" id="PF07980">
    <property type="entry name" value="SusD_RagB"/>
    <property type="match status" value="1"/>
</dbReference>
<proteinExistence type="inferred from homology"/>
<keyword evidence="4" id="KW-0472">Membrane</keyword>
<comment type="similarity">
    <text evidence="2">Belongs to the SusD family.</text>
</comment>
<dbReference type="PROSITE" id="PS51257">
    <property type="entry name" value="PROKAR_LIPOPROTEIN"/>
    <property type="match status" value="1"/>
</dbReference>
<gene>
    <name evidence="8" type="ORF">GQF63_00825</name>
</gene>
<evidence type="ECO:0000313" key="8">
    <source>
        <dbReference type="EMBL" id="MVZ60553.1"/>
    </source>
</evidence>
<feature type="domain" description="SusD-like N-terminal" evidence="7">
    <location>
        <begin position="80"/>
        <end position="206"/>
    </location>
</feature>
<dbReference type="EMBL" id="WSQA01000001">
    <property type="protein sequence ID" value="MVZ60553.1"/>
    <property type="molecule type" value="Genomic_DNA"/>
</dbReference>
<evidence type="ECO:0000256" key="3">
    <source>
        <dbReference type="ARBA" id="ARBA00022729"/>
    </source>
</evidence>
<reference evidence="8 9" key="1">
    <citation type="submission" date="2019-12" db="EMBL/GenBank/DDBJ databases">
        <authorList>
            <person name="Dong K."/>
        </authorList>
    </citation>
    <scope>NUCLEOTIDE SEQUENCE [LARGE SCALE GENOMIC DNA]</scope>
    <source>
        <strain evidence="8 9">JCM 31225</strain>
    </source>
</reference>
<evidence type="ECO:0000313" key="9">
    <source>
        <dbReference type="Proteomes" id="UP000435036"/>
    </source>
</evidence>
<comment type="subcellular location">
    <subcellularLocation>
        <location evidence="1">Cell outer membrane</location>
    </subcellularLocation>
</comment>